<comment type="caution">
    <text evidence="1">The sequence shown here is derived from an EMBL/GenBank/DDBJ whole genome shotgun (WGS) entry which is preliminary data.</text>
</comment>
<sequence length="102" mass="11307">MLTTTQKNMIQDDFEKFIKHLGAERRGLDFQLFGEYAGSILNFYVGSSLLSLAEKPEAALQLSKLFNAGMKNIISATDLQEIAEAISQDTTLNYSVIQPVFG</sequence>
<accession>A0ABU8I847</accession>
<gene>
    <name evidence="1" type="ORF">VJ786_11940</name>
</gene>
<protein>
    <submittedName>
        <fullName evidence="1">Uncharacterized protein</fullName>
    </submittedName>
</protein>
<evidence type="ECO:0000313" key="2">
    <source>
        <dbReference type="Proteomes" id="UP001363035"/>
    </source>
</evidence>
<evidence type="ECO:0000313" key="1">
    <source>
        <dbReference type="EMBL" id="MEI5985610.1"/>
    </source>
</evidence>
<name>A0ABU8I847_9SPHI</name>
<dbReference type="RefSeq" id="WP_099367333.1">
    <property type="nucleotide sequence ID" value="NZ_JAYLLN010000030.1"/>
</dbReference>
<reference evidence="1 2" key="1">
    <citation type="submission" date="2024-01" db="EMBL/GenBank/DDBJ databases">
        <title>Sphingobacterium tenebrionis sp. nov., a novel endophyte isolated from tenebrio molitor intestines.</title>
        <authorList>
            <person name="Zhang C."/>
        </authorList>
    </citation>
    <scope>NUCLEOTIDE SEQUENCE [LARGE SCALE GENOMIC DNA]</scope>
    <source>
        <strain evidence="1 2">PU5-4</strain>
    </source>
</reference>
<proteinExistence type="predicted"/>
<organism evidence="1 2">
    <name type="scientific">Sphingobacterium tenebrionis</name>
    <dbReference type="NCBI Taxonomy" id="3111775"/>
    <lineage>
        <taxon>Bacteria</taxon>
        <taxon>Pseudomonadati</taxon>
        <taxon>Bacteroidota</taxon>
        <taxon>Sphingobacteriia</taxon>
        <taxon>Sphingobacteriales</taxon>
        <taxon>Sphingobacteriaceae</taxon>
        <taxon>Sphingobacterium</taxon>
    </lineage>
</organism>
<dbReference type="EMBL" id="JAYLLN010000030">
    <property type="protein sequence ID" value="MEI5985610.1"/>
    <property type="molecule type" value="Genomic_DNA"/>
</dbReference>
<keyword evidence="2" id="KW-1185">Reference proteome</keyword>
<dbReference type="Proteomes" id="UP001363035">
    <property type="component" value="Unassembled WGS sequence"/>
</dbReference>